<dbReference type="PANTHER" id="PTHR43790:SF4">
    <property type="entry name" value="GUANOSINE IMPORT ATP-BINDING PROTEIN NUPO"/>
    <property type="match status" value="1"/>
</dbReference>
<comment type="similarity">
    <text evidence="2">Belongs to the ABC transporter superfamily.</text>
</comment>
<organism evidence="11 12">
    <name type="scientific">Ureibacillus chungkukjangi</name>
    <dbReference type="NCBI Taxonomy" id="1202712"/>
    <lineage>
        <taxon>Bacteria</taxon>
        <taxon>Bacillati</taxon>
        <taxon>Bacillota</taxon>
        <taxon>Bacilli</taxon>
        <taxon>Bacillales</taxon>
        <taxon>Caryophanaceae</taxon>
        <taxon>Ureibacillus</taxon>
    </lineage>
</organism>
<evidence type="ECO:0000256" key="1">
    <source>
        <dbReference type="ARBA" id="ARBA00004202"/>
    </source>
</evidence>
<keyword evidence="3" id="KW-0813">Transport</keyword>
<dbReference type="EMBL" id="QJTJ01000020">
    <property type="protein sequence ID" value="PYF04763.1"/>
    <property type="molecule type" value="Genomic_DNA"/>
</dbReference>
<dbReference type="InterPro" id="IPR050107">
    <property type="entry name" value="ABC_carbohydrate_import_ATPase"/>
</dbReference>
<dbReference type="FunFam" id="3.40.50.300:FF:000127">
    <property type="entry name" value="Ribose import ATP-binding protein RbsA"/>
    <property type="match status" value="1"/>
</dbReference>
<keyword evidence="8" id="KW-1278">Translocase</keyword>
<keyword evidence="6" id="KW-0547">Nucleotide-binding</keyword>
<dbReference type="OrthoDB" id="9771863at2"/>
<dbReference type="Gene3D" id="3.40.50.300">
    <property type="entry name" value="P-loop containing nucleotide triphosphate hydrolases"/>
    <property type="match status" value="2"/>
</dbReference>
<keyword evidence="4" id="KW-1003">Cell membrane</keyword>
<keyword evidence="7 11" id="KW-0067">ATP-binding</keyword>
<name>A0A318TJZ0_9BACL</name>
<dbReference type="FunFam" id="3.40.50.300:FF:001390">
    <property type="entry name" value="ABC transporter, ATP-binding protein"/>
    <property type="match status" value="1"/>
</dbReference>
<evidence type="ECO:0000256" key="3">
    <source>
        <dbReference type="ARBA" id="ARBA00022448"/>
    </source>
</evidence>
<dbReference type="SMART" id="SM00382">
    <property type="entry name" value="AAA"/>
    <property type="match status" value="1"/>
</dbReference>
<evidence type="ECO:0000256" key="7">
    <source>
        <dbReference type="ARBA" id="ARBA00022840"/>
    </source>
</evidence>
<dbReference type="RefSeq" id="WP_107932833.1">
    <property type="nucleotide sequence ID" value="NZ_PYWJ01000004.1"/>
</dbReference>
<feature type="domain" description="ABC transporter" evidence="10">
    <location>
        <begin position="5"/>
        <end position="240"/>
    </location>
</feature>
<evidence type="ECO:0000256" key="8">
    <source>
        <dbReference type="ARBA" id="ARBA00022967"/>
    </source>
</evidence>
<dbReference type="PROSITE" id="PS00211">
    <property type="entry name" value="ABC_TRANSPORTER_1"/>
    <property type="match status" value="2"/>
</dbReference>
<dbReference type="GO" id="GO:0016887">
    <property type="term" value="F:ATP hydrolysis activity"/>
    <property type="evidence" value="ECO:0007669"/>
    <property type="project" value="InterPro"/>
</dbReference>
<evidence type="ECO:0000256" key="5">
    <source>
        <dbReference type="ARBA" id="ARBA00022737"/>
    </source>
</evidence>
<dbReference type="SUPFAM" id="SSF52540">
    <property type="entry name" value="P-loop containing nucleoside triphosphate hydrolases"/>
    <property type="match status" value="2"/>
</dbReference>
<dbReference type="CDD" id="cd03215">
    <property type="entry name" value="ABC_Carb_Monos_II"/>
    <property type="match status" value="1"/>
</dbReference>
<proteinExistence type="inferred from homology"/>
<feature type="domain" description="ABC transporter" evidence="10">
    <location>
        <begin position="257"/>
        <end position="502"/>
    </location>
</feature>
<protein>
    <submittedName>
        <fullName evidence="11">Nucleoside ABC transporter ATP-binding protein</fullName>
    </submittedName>
</protein>
<dbReference type="InterPro" id="IPR017871">
    <property type="entry name" value="ABC_transporter-like_CS"/>
</dbReference>
<keyword evidence="5" id="KW-0677">Repeat</keyword>
<dbReference type="InterPro" id="IPR027417">
    <property type="entry name" value="P-loop_NTPase"/>
</dbReference>
<comment type="subcellular location">
    <subcellularLocation>
        <location evidence="1">Cell membrane</location>
        <topology evidence="1">Peripheral membrane protein</topology>
    </subcellularLocation>
</comment>
<evidence type="ECO:0000256" key="6">
    <source>
        <dbReference type="ARBA" id="ARBA00022741"/>
    </source>
</evidence>
<dbReference type="PANTHER" id="PTHR43790">
    <property type="entry name" value="CARBOHYDRATE TRANSPORT ATP-BINDING PROTEIN MG119-RELATED"/>
    <property type="match status" value="1"/>
</dbReference>
<dbReference type="GO" id="GO:0005524">
    <property type="term" value="F:ATP binding"/>
    <property type="evidence" value="ECO:0007669"/>
    <property type="project" value="UniProtKB-KW"/>
</dbReference>
<sequence>MEYVIEMLGIRKQFGDFVANDNITLQLKKGEIHALLGENGAGKSTLMNVLFGLYQPEAGTIRVRGKEVKITDPNVANNLGIGMVHQHFMLVENFTVTENIILGSEPTKMGSINIKDAAKKVQALSEQYNLNVDPYAKIEDISVGMQQRVEILKTLYRGADMIIFDEPTASLTPQEITELMQIMKRLIEEGKSIILITHKLKEIMEVSDRVTVIRKGQGIGTVTTAETNPTELAELMVGRQVVFKTEKIASNPKEVVLQIDSLTVADNRGIDKVKNLNLTVRAGEIVGIAGIDGNGQSELIEAITGLRKVKNGHIKLNGQEITGLKPRKITESGVGHIPQDRHKHGLVLDFPIGHNISLQTYYKKPISKNGVIDYKKVNEFARQIIEQYDVRSGEGEMSLARSLSGGNQQKAIIGREVERNPDLLIAALPTRGLDVGAIEFIHRRLIEQRDKGKAVLLISFELDEVMNVSDQIAVIYDGYIIDTVSPEETTEQDLGLLMAGQTLEESNKVGGRNE</sequence>
<dbReference type="InterPro" id="IPR003439">
    <property type="entry name" value="ABC_transporter-like_ATP-bd"/>
</dbReference>
<reference evidence="11 12" key="1">
    <citation type="submission" date="2018-06" db="EMBL/GenBank/DDBJ databases">
        <title>Genomic Encyclopedia of Archaeal and Bacterial Type Strains, Phase II (KMG-II): from individual species to whole genera.</title>
        <authorList>
            <person name="Goeker M."/>
        </authorList>
    </citation>
    <scope>NUCLEOTIDE SEQUENCE [LARGE SCALE GENOMIC DNA]</scope>
    <source>
        <strain evidence="11 12">KACC 16626</strain>
    </source>
</reference>
<accession>A0A318TJZ0</accession>
<dbReference type="Proteomes" id="UP000247416">
    <property type="component" value="Unassembled WGS sequence"/>
</dbReference>
<dbReference type="CDD" id="cd03216">
    <property type="entry name" value="ABC_Carb_Monos_I"/>
    <property type="match status" value="1"/>
</dbReference>
<evidence type="ECO:0000256" key="9">
    <source>
        <dbReference type="ARBA" id="ARBA00023136"/>
    </source>
</evidence>
<dbReference type="GO" id="GO:0005886">
    <property type="term" value="C:plasma membrane"/>
    <property type="evidence" value="ECO:0007669"/>
    <property type="project" value="UniProtKB-SubCell"/>
</dbReference>
<evidence type="ECO:0000313" key="11">
    <source>
        <dbReference type="EMBL" id="PYF04763.1"/>
    </source>
</evidence>
<dbReference type="Pfam" id="PF00005">
    <property type="entry name" value="ABC_tran"/>
    <property type="match status" value="2"/>
</dbReference>
<evidence type="ECO:0000259" key="10">
    <source>
        <dbReference type="PROSITE" id="PS50893"/>
    </source>
</evidence>
<keyword evidence="9" id="KW-0472">Membrane</keyword>
<dbReference type="AlphaFoldDB" id="A0A318TJZ0"/>
<evidence type="ECO:0000313" key="12">
    <source>
        <dbReference type="Proteomes" id="UP000247416"/>
    </source>
</evidence>
<comment type="caution">
    <text evidence="11">The sequence shown here is derived from an EMBL/GenBank/DDBJ whole genome shotgun (WGS) entry which is preliminary data.</text>
</comment>
<keyword evidence="12" id="KW-1185">Reference proteome</keyword>
<dbReference type="InterPro" id="IPR003593">
    <property type="entry name" value="AAA+_ATPase"/>
</dbReference>
<evidence type="ECO:0000256" key="2">
    <source>
        <dbReference type="ARBA" id="ARBA00005417"/>
    </source>
</evidence>
<gene>
    <name evidence="11" type="ORF">BJ095_12039</name>
</gene>
<evidence type="ECO:0000256" key="4">
    <source>
        <dbReference type="ARBA" id="ARBA00022475"/>
    </source>
</evidence>
<dbReference type="PROSITE" id="PS50893">
    <property type="entry name" value="ABC_TRANSPORTER_2"/>
    <property type="match status" value="2"/>
</dbReference>